<dbReference type="SMART" id="SM00382">
    <property type="entry name" value="AAA"/>
    <property type="match status" value="1"/>
</dbReference>
<dbReference type="Gene3D" id="1.10.10.60">
    <property type="entry name" value="Homeodomain-like"/>
    <property type="match status" value="1"/>
</dbReference>
<reference evidence="7" key="1">
    <citation type="submission" date="2022-08" db="EMBL/GenBank/DDBJ databases">
        <title>Catabolic pathway analysis in culturable SAR92 clade bacteria reveals their overlooked roles in DMSP degradation in coastal seas.</title>
        <authorList>
            <person name="He X."/>
            <person name="Zhang X."/>
            <person name="Zhang Y."/>
        </authorList>
    </citation>
    <scope>NUCLEOTIDE SEQUENCE</scope>
    <source>
        <strain evidence="7">H455</strain>
    </source>
</reference>
<evidence type="ECO:0000256" key="3">
    <source>
        <dbReference type="ARBA" id="ARBA00023015"/>
    </source>
</evidence>
<keyword evidence="4" id="KW-0238">DNA-binding</keyword>
<dbReference type="Proteomes" id="UP001059934">
    <property type="component" value="Chromosome"/>
</dbReference>
<dbReference type="PROSITE" id="PS00676">
    <property type="entry name" value="SIGMA54_INTERACT_2"/>
    <property type="match status" value="1"/>
</dbReference>
<feature type="domain" description="Sigma-54 factor interaction" evidence="6">
    <location>
        <begin position="7"/>
        <end position="235"/>
    </location>
</feature>
<keyword evidence="2" id="KW-0067">ATP-binding</keyword>
<accession>A0ABY5TN04</accession>
<keyword evidence="5" id="KW-0804">Transcription</keyword>
<dbReference type="InterPro" id="IPR025662">
    <property type="entry name" value="Sigma_54_int_dom_ATP-bd_1"/>
</dbReference>
<evidence type="ECO:0000256" key="2">
    <source>
        <dbReference type="ARBA" id="ARBA00022840"/>
    </source>
</evidence>
<evidence type="ECO:0000313" key="7">
    <source>
        <dbReference type="EMBL" id="UVW35162.1"/>
    </source>
</evidence>
<evidence type="ECO:0000256" key="1">
    <source>
        <dbReference type="ARBA" id="ARBA00022741"/>
    </source>
</evidence>
<dbReference type="InterPro" id="IPR009057">
    <property type="entry name" value="Homeodomain-like_sf"/>
</dbReference>
<dbReference type="Pfam" id="PF25601">
    <property type="entry name" value="AAA_lid_14"/>
    <property type="match status" value="1"/>
</dbReference>
<dbReference type="InterPro" id="IPR003593">
    <property type="entry name" value="AAA+_ATPase"/>
</dbReference>
<proteinExistence type="predicted"/>
<dbReference type="CDD" id="cd00009">
    <property type="entry name" value="AAA"/>
    <property type="match status" value="1"/>
</dbReference>
<keyword evidence="1" id="KW-0547">Nucleotide-binding</keyword>
<dbReference type="Pfam" id="PF00158">
    <property type="entry name" value="Sigma54_activat"/>
    <property type="match status" value="1"/>
</dbReference>
<gene>
    <name evidence="7" type="ORF">NYF23_00810</name>
</gene>
<protein>
    <submittedName>
        <fullName evidence="7">Sigma-54 dependent transcriptional regulator</fullName>
    </submittedName>
</protein>
<dbReference type="Pfam" id="PF02954">
    <property type="entry name" value="HTH_8"/>
    <property type="match status" value="1"/>
</dbReference>
<evidence type="ECO:0000313" key="8">
    <source>
        <dbReference type="Proteomes" id="UP001059934"/>
    </source>
</evidence>
<name>A0ABY5TN04_9GAMM</name>
<evidence type="ECO:0000256" key="5">
    <source>
        <dbReference type="ARBA" id="ARBA00023163"/>
    </source>
</evidence>
<dbReference type="PROSITE" id="PS50045">
    <property type="entry name" value="SIGMA54_INTERACT_4"/>
    <property type="match status" value="1"/>
</dbReference>
<dbReference type="InterPro" id="IPR025944">
    <property type="entry name" value="Sigma_54_int_dom_CS"/>
</dbReference>
<dbReference type="PROSITE" id="PS00688">
    <property type="entry name" value="SIGMA54_INTERACT_3"/>
    <property type="match status" value="1"/>
</dbReference>
<dbReference type="PRINTS" id="PR01590">
    <property type="entry name" value="HTHFIS"/>
</dbReference>
<keyword evidence="3" id="KW-0805">Transcription regulation</keyword>
<dbReference type="InterPro" id="IPR058031">
    <property type="entry name" value="AAA_lid_NorR"/>
</dbReference>
<dbReference type="Gene3D" id="1.10.8.60">
    <property type="match status" value="1"/>
</dbReference>
<sequence>MTSPQKIIGQSEAIQELRTLIEMVGPTESTVLILGDSGTGKELVARALHESSSRANGPFIPVNCGAIPRDLLESELFGHRKGAFTGAVSDRKGRFELAHKGTLFLDEIGDMPIDLQVKLLRVLQERQVDSVGSLSSTPIDVRVLAATHKNISSLIAKSLFREDLYYRLNVLPIEIKALSERTDDVPVLFDHFAKQHAIGGRNAISLNPASMQLFLEYSWPGNVRELANLVDRYSSLYPGQEVDLLRVIPSMVPPGMRALPAWPQEGTERILLSSLAADAMPSPKSLTPEPDSADILSAISDASEADSFAQIKDMQLDHEVKQTIFLAQGGGTFPEEGLHLKQHLLDIERNLIRLALKNASGNVSKTARMLNLQRTTLIEKINKHGLAGNS</sequence>
<organism evidence="7 8">
    <name type="scientific">SAR92 clade bacterium H455</name>
    <dbReference type="NCBI Taxonomy" id="2974818"/>
    <lineage>
        <taxon>Bacteria</taxon>
        <taxon>Pseudomonadati</taxon>
        <taxon>Pseudomonadota</taxon>
        <taxon>Gammaproteobacteria</taxon>
        <taxon>Cellvibrionales</taxon>
        <taxon>Porticoccaceae</taxon>
        <taxon>SAR92 clade</taxon>
    </lineage>
</organism>
<evidence type="ECO:0000259" key="6">
    <source>
        <dbReference type="PROSITE" id="PS50045"/>
    </source>
</evidence>
<dbReference type="InterPro" id="IPR002197">
    <property type="entry name" value="HTH_Fis"/>
</dbReference>
<dbReference type="InterPro" id="IPR002078">
    <property type="entry name" value="Sigma_54_int"/>
</dbReference>
<dbReference type="EMBL" id="CP103416">
    <property type="protein sequence ID" value="UVW35162.1"/>
    <property type="molecule type" value="Genomic_DNA"/>
</dbReference>
<dbReference type="PANTHER" id="PTHR32071">
    <property type="entry name" value="TRANSCRIPTIONAL REGULATORY PROTEIN"/>
    <property type="match status" value="1"/>
</dbReference>
<dbReference type="InterPro" id="IPR025943">
    <property type="entry name" value="Sigma_54_int_dom_ATP-bd_2"/>
</dbReference>
<dbReference type="PANTHER" id="PTHR32071:SF117">
    <property type="entry name" value="PTS-DEPENDENT DIHYDROXYACETONE KINASE OPERON REGULATORY PROTEIN-RELATED"/>
    <property type="match status" value="1"/>
</dbReference>
<evidence type="ECO:0000256" key="4">
    <source>
        <dbReference type="ARBA" id="ARBA00023125"/>
    </source>
</evidence>
<dbReference type="InterPro" id="IPR027417">
    <property type="entry name" value="P-loop_NTPase"/>
</dbReference>
<dbReference type="PROSITE" id="PS00675">
    <property type="entry name" value="SIGMA54_INTERACT_1"/>
    <property type="match status" value="1"/>
</dbReference>
<dbReference type="SUPFAM" id="SSF52540">
    <property type="entry name" value="P-loop containing nucleoside triphosphate hydrolases"/>
    <property type="match status" value="1"/>
</dbReference>
<dbReference type="SUPFAM" id="SSF46689">
    <property type="entry name" value="Homeodomain-like"/>
    <property type="match status" value="1"/>
</dbReference>
<keyword evidence="8" id="KW-1185">Reference proteome</keyword>
<dbReference type="Gene3D" id="3.40.50.300">
    <property type="entry name" value="P-loop containing nucleotide triphosphate hydrolases"/>
    <property type="match status" value="1"/>
</dbReference>